<organism evidence="1">
    <name type="scientific">Rhizophora mucronata</name>
    <name type="common">Asiatic mangrove</name>
    <dbReference type="NCBI Taxonomy" id="61149"/>
    <lineage>
        <taxon>Eukaryota</taxon>
        <taxon>Viridiplantae</taxon>
        <taxon>Streptophyta</taxon>
        <taxon>Embryophyta</taxon>
        <taxon>Tracheophyta</taxon>
        <taxon>Spermatophyta</taxon>
        <taxon>Magnoliopsida</taxon>
        <taxon>eudicotyledons</taxon>
        <taxon>Gunneridae</taxon>
        <taxon>Pentapetalae</taxon>
        <taxon>rosids</taxon>
        <taxon>fabids</taxon>
        <taxon>Malpighiales</taxon>
        <taxon>Rhizophoraceae</taxon>
        <taxon>Rhizophora</taxon>
    </lineage>
</organism>
<accession>A0A2P2JHK7</accession>
<reference evidence="1" key="1">
    <citation type="submission" date="2018-02" db="EMBL/GenBank/DDBJ databases">
        <title>Rhizophora mucronata_Transcriptome.</title>
        <authorList>
            <person name="Meera S.P."/>
            <person name="Sreeshan A."/>
            <person name="Augustine A."/>
        </authorList>
    </citation>
    <scope>NUCLEOTIDE SEQUENCE</scope>
    <source>
        <tissue evidence="1">Leaf</tissue>
    </source>
</reference>
<dbReference type="AlphaFoldDB" id="A0A2P2JHK7"/>
<dbReference type="EMBL" id="GGEC01012456">
    <property type="protein sequence ID" value="MBW92939.1"/>
    <property type="molecule type" value="Transcribed_RNA"/>
</dbReference>
<protein>
    <submittedName>
        <fullName evidence="1">Uncharacterized protein</fullName>
    </submittedName>
</protein>
<proteinExistence type="predicted"/>
<evidence type="ECO:0000313" key="1">
    <source>
        <dbReference type="EMBL" id="MBW92939.1"/>
    </source>
</evidence>
<name>A0A2P2JHK7_RHIMU</name>
<sequence>MSWHGRLWNWNWHMASEWYHGPQSGKASFLLTVSLTLS</sequence>